<feature type="region of interest" description="Disordered" evidence="14">
    <location>
        <begin position="599"/>
        <end position="630"/>
    </location>
</feature>
<accession>A0A2T7NJ97</accession>
<dbReference type="Proteomes" id="UP000245119">
    <property type="component" value="Linkage Group LG12"/>
</dbReference>
<name>A0A2T7NJ97_POMCA</name>
<dbReference type="InterPro" id="IPR003124">
    <property type="entry name" value="WH2_dom"/>
</dbReference>
<feature type="region of interest" description="Disordered" evidence="14">
    <location>
        <begin position="311"/>
        <end position="361"/>
    </location>
</feature>
<evidence type="ECO:0000256" key="9">
    <source>
        <dbReference type="ARBA" id="ARBA00022927"/>
    </source>
</evidence>
<keyword evidence="8" id="KW-0677">Repeat</keyword>
<evidence type="ECO:0000313" key="17">
    <source>
        <dbReference type="EMBL" id="PVD21244.1"/>
    </source>
</evidence>
<keyword evidence="18" id="KW-1185">Reference proteome</keyword>
<dbReference type="GO" id="GO:0040038">
    <property type="term" value="P:polar body extrusion after meiotic divisions"/>
    <property type="evidence" value="ECO:0007669"/>
    <property type="project" value="TreeGrafter"/>
</dbReference>
<dbReference type="PANTHER" id="PTHR21345:SF3">
    <property type="entry name" value="PROTEIN SPIRE"/>
    <property type="match status" value="1"/>
</dbReference>
<feature type="transmembrane region" description="Helical" evidence="15">
    <location>
        <begin position="679"/>
        <end position="698"/>
    </location>
</feature>
<evidence type="ECO:0000256" key="14">
    <source>
        <dbReference type="SAM" id="MobiDB-lite"/>
    </source>
</evidence>
<evidence type="ECO:0000256" key="2">
    <source>
        <dbReference type="ARBA" id="ARBA00004245"/>
    </source>
</evidence>
<keyword evidence="5" id="KW-0813">Transport</keyword>
<dbReference type="CDD" id="cd22078">
    <property type="entry name" value="WH2_Spire1_r2-like"/>
    <property type="match status" value="1"/>
</dbReference>
<feature type="compositionally biased region" description="Acidic residues" evidence="14">
    <location>
        <begin position="240"/>
        <end position="249"/>
    </location>
</feature>
<dbReference type="InterPro" id="IPR011019">
    <property type="entry name" value="KIND_dom"/>
</dbReference>
<dbReference type="CDD" id="cd22066">
    <property type="entry name" value="WH2_Spire"/>
    <property type="match status" value="1"/>
</dbReference>
<dbReference type="PROSITE" id="PS51082">
    <property type="entry name" value="WH2"/>
    <property type="match status" value="1"/>
</dbReference>
<evidence type="ECO:0000256" key="1">
    <source>
        <dbReference type="ARBA" id="ARBA00004180"/>
    </source>
</evidence>
<dbReference type="EMBL" id="PZQS01000012">
    <property type="protein sequence ID" value="PVD21244.1"/>
    <property type="molecule type" value="Genomic_DNA"/>
</dbReference>
<dbReference type="GO" id="GO:0036089">
    <property type="term" value="P:cleavage furrow formation"/>
    <property type="evidence" value="ECO:0007669"/>
    <property type="project" value="TreeGrafter"/>
</dbReference>
<feature type="compositionally biased region" description="Basic and acidic residues" evidence="14">
    <location>
        <begin position="250"/>
        <end position="262"/>
    </location>
</feature>
<comment type="subcellular location">
    <subcellularLocation>
        <location evidence="3">Cell membrane</location>
        <topology evidence="3">Peripheral membrane protein</topology>
        <orientation evidence="3">Cytoplasmic side</orientation>
    </subcellularLocation>
    <subcellularLocation>
        <location evidence="2">Cytoplasm</location>
        <location evidence="2">Cytoskeleton</location>
    </subcellularLocation>
    <subcellularLocation>
        <location evidence="1">Cytoplasmic vesicle membrane</location>
        <topology evidence="1">Peripheral membrane protein</topology>
        <orientation evidence="1">Cytoplasmic side</orientation>
    </subcellularLocation>
</comment>
<dbReference type="GO" id="GO:0045010">
    <property type="term" value="P:actin nucleation"/>
    <property type="evidence" value="ECO:0007669"/>
    <property type="project" value="InterPro"/>
</dbReference>
<evidence type="ECO:0000256" key="6">
    <source>
        <dbReference type="ARBA" id="ARBA00022475"/>
    </source>
</evidence>
<dbReference type="GO" id="GO:0005856">
    <property type="term" value="C:cytoskeleton"/>
    <property type="evidence" value="ECO:0007669"/>
    <property type="project" value="UniProtKB-SubCell"/>
</dbReference>
<dbReference type="InterPro" id="IPR029901">
    <property type="entry name" value="Spire"/>
</dbReference>
<keyword evidence="9" id="KW-0653">Protein transport</keyword>
<dbReference type="Pfam" id="PF16474">
    <property type="entry name" value="KIND"/>
    <property type="match status" value="1"/>
</dbReference>
<organism evidence="17 18">
    <name type="scientific">Pomacea canaliculata</name>
    <name type="common">Golden apple snail</name>
    <dbReference type="NCBI Taxonomy" id="400727"/>
    <lineage>
        <taxon>Eukaryota</taxon>
        <taxon>Metazoa</taxon>
        <taxon>Spiralia</taxon>
        <taxon>Lophotrochozoa</taxon>
        <taxon>Mollusca</taxon>
        <taxon>Gastropoda</taxon>
        <taxon>Caenogastropoda</taxon>
        <taxon>Architaenioglossa</taxon>
        <taxon>Ampullarioidea</taxon>
        <taxon>Ampullariidae</taxon>
        <taxon>Pomacea</taxon>
    </lineage>
</organism>
<feature type="region of interest" description="Disordered" evidence="14">
    <location>
        <begin position="238"/>
        <end position="270"/>
    </location>
</feature>
<proteinExistence type="inferred from homology"/>
<reference evidence="17 18" key="1">
    <citation type="submission" date="2018-04" db="EMBL/GenBank/DDBJ databases">
        <title>The genome of golden apple snail Pomacea canaliculata provides insight into stress tolerance and invasive adaptation.</title>
        <authorList>
            <person name="Liu C."/>
            <person name="Liu B."/>
            <person name="Ren Y."/>
            <person name="Zhang Y."/>
            <person name="Wang H."/>
            <person name="Li S."/>
            <person name="Jiang F."/>
            <person name="Yin L."/>
            <person name="Zhang G."/>
            <person name="Qian W."/>
            <person name="Fan W."/>
        </authorList>
    </citation>
    <scope>NUCLEOTIDE SEQUENCE [LARGE SCALE GENOMIC DNA]</scope>
    <source>
        <strain evidence="17">SZHN2017</strain>
        <tissue evidence="17">Muscle</tissue>
    </source>
</reference>
<evidence type="ECO:0000256" key="10">
    <source>
        <dbReference type="ARBA" id="ARBA00023136"/>
    </source>
</evidence>
<dbReference type="GO" id="GO:0015031">
    <property type="term" value="P:protein transport"/>
    <property type="evidence" value="ECO:0007669"/>
    <property type="project" value="UniProtKB-KW"/>
</dbReference>
<keyword evidence="12" id="KW-0206">Cytoskeleton</keyword>
<feature type="region of interest" description="Disordered" evidence="14">
    <location>
        <begin position="393"/>
        <end position="419"/>
    </location>
</feature>
<evidence type="ECO:0000313" key="18">
    <source>
        <dbReference type="Proteomes" id="UP000245119"/>
    </source>
</evidence>
<evidence type="ECO:0000256" key="11">
    <source>
        <dbReference type="ARBA" id="ARBA00023203"/>
    </source>
</evidence>
<dbReference type="AlphaFoldDB" id="A0A2T7NJ97"/>
<dbReference type="GO" id="GO:0005938">
    <property type="term" value="C:cell cortex"/>
    <property type="evidence" value="ECO:0007669"/>
    <property type="project" value="TreeGrafter"/>
</dbReference>
<keyword evidence="6" id="KW-1003">Cell membrane</keyword>
<feature type="domain" description="WH2" evidence="16">
    <location>
        <begin position="183"/>
        <end position="200"/>
    </location>
</feature>
<comment type="caution">
    <text evidence="17">The sequence shown here is derived from an EMBL/GenBank/DDBJ whole genome shotgun (WGS) entry which is preliminary data.</text>
</comment>
<dbReference type="GO" id="GO:0051295">
    <property type="term" value="P:establishment of meiotic spindle localization"/>
    <property type="evidence" value="ECO:0007669"/>
    <property type="project" value="TreeGrafter"/>
</dbReference>
<keyword evidence="11" id="KW-0009">Actin-binding</keyword>
<dbReference type="GO" id="GO:0030659">
    <property type="term" value="C:cytoplasmic vesicle membrane"/>
    <property type="evidence" value="ECO:0007669"/>
    <property type="project" value="UniProtKB-SubCell"/>
</dbReference>
<sequence>MRGFERKNASEEICDIFVLFTQFLCTQHLSSRQDASYHYRAVCRALMAEAVELRTFLDKISSSKERLHSNEDEDKRLLELERTDWARLWVQVMRSLRQGVRLKKNEHVSHPPVEYELTPFEMLLEDIRSRRYTLHKIMVNGDIPPKVKNDAHAVILDFIRSRPPLRQVKDRKLRSLPPKPPDPHEQLLLDIRAKPKLRPVKDGRLVVETSRTKLGGEDSPPVTRRVIKPDFSLFLTSSFEESEEDSEVESPERTPQHRRELWKLSPLNSPAKDMNATWHSASLMHLGGLGHNVGNGLDGRNTRLQRRHTIMVCESPTDPKLPHKELPPLEEVEEPSPSEEQTPRLQRGSDSTLSGLPDHTMHNGLVLLRGSRHQGALYKTEHRRSLTTGLTAIPEDEDNADSGVSCDPTSPGVASRRHSMPSNFCSGFPSRGGSSGGGSGFDGSVKRVGGVGSDCMVAEKVSLERRFHNHNSGGSRLHHKHLSYTLAADKSLEEEEEEGEGTSSETDLALLTASEMMHKRWQNPIECLSLTLEEVTHIRSVLTKAELESLISHPDLYHQVSKSKSISKISQFTLFSPMPFTKEAQELIQNYVKTSSSTDVLSKGRTSSKRTKTSVLDQQKGKRPLQRSQSVNLPSKNASVSALSTAAGDQAKNCGPLMSICCDCKGMIMEILRASKTSLAMLQTYICFICLTGLIWSLITHRVIAYIVTIKLLGVLTTVMTSWKKPVVMSLQ</sequence>
<keyword evidence="15" id="KW-1133">Transmembrane helix</keyword>
<evidence type="ECO:0000259" key="16">
    <source>
        <dbReference type="PROSITE" id="PS51082"/>
    </source>
</evidence>
<evidence type="ECO:0000256" key="7">
    <source>
        <dbReference type="ARBA" id="ARBA00022490"/>
    </source>
</evidence>
<evidence type="ECO:0000256" key="3">
    <source>
        <dbReference type="ARBA" id="ARBA00004413"/>
    </source>
</evidence>
<keyword evidence="13" id="KW-0968">Cytoplasmic vesicle</keyword>
<protein>
    <recommendedName>
        <fullName evidence="16">WH2 domain-containing protein</fullName>
    </recommendedName>
</protein>
<dbReference type="GO" id="GO:0003779">
    <property type="term" value="F:actin binding"/>
    <property type="evidence" value="ECO:0007669"/>
    <property type="project" value="UniProtKB-KW"/>
</dbReference>
<keyword evidence="7" id="KW-0963">Cytoplasm</keyword>
<evidence type="ECO:0000256" key="5">
    <source>
        <dbReference type="ARBA" id="ARBA00022448"/>
    </source>
</evidence>
<feature type="compositionally biased region" description="Acidic residues" evidence="14">
    <location>
        <begin position="328"/>
        <end position="337"/>
    </location>
</feature>
<keyword evidence="15" id="KW-0812">Transmembrane</keyword>
<keyword evidence="10 15" id="KW-0472">Membrane</keyword>
<dbReference type="OrthoDB" id="10043757at2759"/>
<dbReference type="GO" id="GO:0051639">
    <property type="term" value="P:actin filament network formation"/>
    <property type="evidence" value="ECO:0007669"/>
    <property type="project" value="TreeGrafter"/>
</dbReference>
<evidence type="ECO:0000256" key="8">
    <source>
        <dbReference type="ARBA" id="ARBA00022737"/>
    </source>
</evidence>
<dbReference type="Gene3D" id="1.10.510.10">
    <property type="entry name" value="Transferase(Phosphotransferase) domain 1"/>
    <property type="match status" value="1"/>
</dbReference>
<gene>
    <name evidence="17" type="ORF">C0Q70_19415</name>
</gene>
<dbReference type="PANTHER" id="PTHR21345">
    <property type="entry name" value="SPIRE"/>
    <property type="match status" value="1"/>
</dbReference>
<evidence type="ECO:0000256" key="12">
    <source>
        <dbReference type="ARBA" id="ARBA00023212"/>
    </source>
</evidence>
<feature type="transmembrane region" description="Helical" evidence="15">
    <location>
        <begin position="704"/>
        <end position="723"/>
    </location>
</feature>
<dbReference type="STRING" id="400727.A0A2T7NJ97"/>
<evidence type="ECO:0000256" key="4">
    <source>
        <dbReference type="ARBA" id="ARBA00010956"/>
    </source>
</evidence>
<evidence type="ECO:0000256" key="15">
    <source>
        <dbReference type="SAM" id="Phobius"/>
    </source>
</evidence>
<evidence type="ECO:0000256" key="13">
    <source>
        <dbReference type="ARBA" id="ARBA00023329"/>
    </source>
</evidence>
<dbReference type="GO" id="GO:0030041">
    <property type="term" value="P:actin filament polymerization"/>
    <property type="evidence" value="ECO:0007669"/>
    <property type="project" value="TreeGrafter"/>
</dbReference>
<dbReference type="GO" id="GO:0008017">
    <property type="term" value="F:microtubule binding"/>
    <property type="evidence" value="ECO:0007669"/>
    <property type="project" value="TreeGrafter"/>
</dbReference>
<dbReference type="GO" id="GO:0005886">
    <property type="term" value="C:plasma membrane"/>
    <property type="evidence" value="ECO:0007669"/>
    <property type="project" value="UniProtKB-SubCell"/>
</dbReference>
<comment type="similarity">
    <text evidence="4">Belongs to the spire family.</text>
</comment>
<dbReference type="GO" id="GO:0048193">
    <property type="term" value="P:Golgi vesicle transport"/>
    <property type="evidence" value="ECO:0007669"/>
    <property type="project" value="TreeGrafter"/>
</dbReference>